<evidence type="ECO:0000313" key="2">
    <source>
        <dbReference type="EMBL" id="AQQ68866.1"/>
    </source>
</evidence>
<gene>
    <name evidence="2" type="ORF">Mag101_15420</name>
</gene>
<reference evidence="2" key="1">
    <citation type="submission" date="2017-02" db="EMBL/GenBank/DDBJ databases">
        <title>Genome of Microbulbifer agarilyticus GP101.</title>
        <authorList>
            <person name="Jung J."/>
            <person name="Bae S.S."/>
            <person name="Baek K."/>
        </authorList>
    </citation>
    <scope>NUCLEOTIDE SEQUENCE [LARGE SCALE GENOMIC DNA]</scope>
    <source>
        <strain evidence="2">GP101</strain>
    </source>
</reference>
<dbReference type="RefSeq" id="WP_077406993.1">
    <property type="nucleotide sequence ID" value="NZ_CP019650.1"/>
</dbReference>
<organism evidence="2 3">
    <name type="scientific">Microbulbifer agarilyticus</name>
    <dbReference type="NCBI Taxonomy" id="260552"/>
    <lineage>
        <taxon>Bacteria</taxon>
        <taxon>Pseudomonadati</taxon>
        <taxon>Pseudomonadota</taxon>
        <taxon>Gammaproteobacteria</taxon>
        <taxon>Cellvibrionales</taxon>
        <taxon>Microbulbiferaceae</taxon>
        <taxon>Microbulbifer</taxon>
    </lineage>
</organism>
<accession>A0A1Q2M851</accession>
<proteinExistence type="predicted"/>
<dbReference type="EMBL" id="CP019650">
    <property type="protein sequence ID" value="AQQ68866.1"/>
    <property type="molecule type" value="Genomic_DNA"/>
</dbReference>
<dbReference type="STRING" id="260552.Mag101_15420"/>
<evidence type="ECO:0000256" key="1">
    <source>
        <dbReference type="SAM" id="MobiDB-lite"/>
    </source>
</evidence>
<dbReference type="PROSITE" id="PS51318">
    <property type="entry name" value="TAT"/>
    <property type="match status" value="1"/>
</dbReference>
<evidence type="ECO:0000313" key="3">
    <source>
        <dbReference type="Proteomes" id="UP000188219"/>
    </source>
</evidence>
<keyword evidence="3" id="KW-1185">Reference proteome</keyword>
<dbReference type="eggNOG" id="ENOG502Z9GW">
    <property type="taxonomic scope" value="Bacteria"/>
</dbReference>
<dbReference type="Proteomes" id="UP000188219">
    <property type="component" value="Chromosome"/>
</dbReference>
<dbReference type="KEGG" id="maga:Mag101_15420"/>
<dbReference type="InterPro" id="IPR011447">
    <property type="entry name" value="DUF1552"/>
</dbReference>
<feature type="region of interest" description="Disordered" evidence="1">
    <location>
        <begin position="163"/>
        <end position="183"/>
    </location>
</feature>
<name>A0A1Q2M851_9GAMM</name>
<dbReference type="AlphaFoldDB" id="A0A1Q2M851"/>
<protein>
    <submittedName>
        <fullName evidence="2">Tat pathway signal protein</fullName>
    </submittedName>
</protein>
<dbReference type="Pfam" id="PF07586">
    <property type="entry name" value="HXXSHH"/>
    <property type="match status" value="1"/>
</dbReference>
<dbReference type="OrthoDB" id="9146593at2"/>
<sequence>MKLLNKLGFASVKESTSQSRRKFLRNLAQAGMLLPVAGSMLGQRVFANTGSAQRVLFLYYPNGVVPYNWVPQQGPGAISGSQELSFGLGPLSSWHDRMIVLQNMTLDIGSGAGAHYNDMRGILTGNNEISRESASIDHLIAEQLGSEGVLSLGVRTGGRSDIMISKPRGYDSGARPIPNNDPADAAQKLAVGISGGGSSSGGSSSGGSSGDKQAYYEAILNDFDGLAEVTLDSARRDKLTLHENALKRLRDLAGNQVGECSFNTNVMSDPYASSSGQLTPNEWQMFPHLARAQIDNIVGAFSCGLNRVATLQLSKGDENGNLVNYSFDECWQMSQDAISQGIQHSNGSGTVGSITRWYNEFASHSASHRPGDVPHTAQVRWYHSLLAYTLQQLENSGLLDDTLVVMFSEVGDGSKHGGAAGAVTLAGGAGGALQMGRIINCGDGVNNGQRIYGTHQLFGDVARYMGATNLPESHWSGGVV</sequence>
<dbReference type="InterPro" id="IPR006311">
    <property type="entry name" value="TAT_signal"/>
</dbReference>